<dbReference type="AlphaFoldDB" id="A0A8S3DZL4"/>
<feature type="non-terminal residue" evidence="1">
    <location>
        <position position="21"/>
    </location>
</feature>
<evidence type="ECO:0000313" key="2">
    <source>
        <dbReference type="Proteomes" id="UP000681720"/>
    </source>
</evidence>
<evidence type="ECO:0000313" key="1">
    <source>
        <dbReference type="EMBL" id="CAF5018337.1"/>
    </source>
</evidence>
<protein>
    <submittedName>
        <fullName evidence="1">Uncharacterized protein</fullName>
    </submittedName>
</protein>
<name>A0A8S3DZL4_9BILA</name>
<proteinExistence type="predicted"/>
<reference evidence="1" key="1">
    <citation type="submission" date="2021-02" db="EMBL/GenBank/DDBJ databases">
        <authorList>
            <person name="Nowell W R."/>
        </authorList>
    </citation>
    <scope>NUCLEOTIDE SEQUENCE</scope>
</reference>
<accession>A0A8S3DZL4</accession>
<dbReference type="EMBL" id="CAJOBJ010214256">
    <property type="protein sequence ID" value="CAF5018337.1"/>
    <property type="molecule type" value="Genomic_DNA"/>
</dbReference>
<organism evidence="1 2">
    <name type="scientific">Rotaria magnacalcarata</name>
    <dbReference type="NCBI Taxonomy" id="392030"/>
    <lineage>
        <taxon>Eukaryota</taxon>
        <taxon>Metazoa</taxon>
        <taxon>Spiralia</taxon>
        <taxon>Gnathifera</taxon>
        <taxon>Rotifera</taxon>
        <taxon>Eurotatoria</taxon>
        <taxon>Bdelloidea</taxon>
        <taxon>Philodinida</taxon>
        <taxon>Philodinidae</taxon>
        <taxon>Rotaria</taxon>
    </lineage>
</organism>
<comment type="caution">
    <text evidence="1">The sequence shown here is derived from an EMBL/GenBank/DDBJ whole genome shotgun (WGS) entry which is preliminary data.</text>
</comment>
<sequence>MDLAPVIESLQATLAPQLRQQ</sequence>
<gene>
    <name evidence="1" type="ORF">GIL414_LOCUS58241</name>
</gene>
<dbReference type="Proteomes" id="UP000681720">
    <property type="component" value="Unassembled WGS sequence"/>
</dbReference>